<dbReference type="AlphaFoldDB" id="A0A285U6K2"/>
<dbReference type="CDD" id="cd00085">
    <property type="entry name" value="HNHc"/>
    <property type="match status" value="1"/>
</dbReference>
<dbReference type="Proteomes" id="UP000219412">
    <property type="component" value="Unassembled WGS sequence"/>
</dbReference>
<dbReference type="RefSeq" id="WP_097037983.1">
    <property type="nucleotide sequence ID" value="NZ_OBQF01000001.1"/>
</dbReference>
<accession>A0A285U6K2</accession>
<proteinExistence type="predicted"/>
<sequence length="326" mass="39160">MINISFKEEQLQRCKDEYFNWLESLFSRNGSLNRIISIINYFDLWVQVTDDYNLSNNRDRRKFLVDNRKTIIDQAFSLKLSEKRNFQIKLSSSNVLINLVLVCNNKLKLISGETLYTFFRGSDLPFKLYKEVLGISVCPYCNKNSLEYIEYDNTVQSRMDIDHIKPRWQHPNLAIHFFNLMPSCHTCNFIKSKAEYVSLFDVQNADFKFKIDYKNMEYNDIVKLHLSEEIKVVIVKEVLDLLKLESRYNSDQPKIKSILERKYWYNNEYVKLLNETKKSIIDSNTEFNIYEMLELHYDERYYFNTPYSKLTKELLEHIDVISKVYR</sequence>
<evidence type="ECO:0000313" key="1">
    <source>
        <dbReference type="EMBL" id="SOC37570.1"/>
    </source>
</evidence>
<dbReference type="Gene3D" id="1.10.30.50">
    <property type="match status" value="1"/>
</dbReference>
<protein>
    <recommendedName>
        <fullName evidence="3">HNH endonuclease</fullName>
    </recommendedName>
</protein>
<dbReference type="OrthoDB" id="9816185at2"/>
<reference evidence="2" key="1">
    <citation type="submission" date="2017-08" db="EMBL/GenBank/DDBJ databases">
        <authorList>
            <person name="Varghese N."/>
            <person name="Submissions S."/>
        </authorList>
    </citation>
    <scope>NUCLEOTIDE SEQUENCE [LARGE SCALE GENOMIC DNA]</scope>
    <source>
        <strain evidence="2">DSM 23173</strain>
    </source>
</reference>
<keyword evidence="2" id="KW-1185">Reference proteome</keyword>
<evidence type="ECO:0008006" key="3">
    <source>
        <dbReference type="Google" id="ProtNLM"/>
    </source>
</evidence>
<dbReference type="EMBL" id="OBQF01000001">
    <property type="protein sequence ID" value="SOC37570.1"/>
    <property type="molecule type" value="Genomic_DNA"/>
</dbReference>
<gene>
    <name evidence="1" type="ORF">SAMN05878391_0012</name>
</gene>
<dbReference type="InterPro" id="IPR003615">
    <property type="entry name" value="HNH_nuc"/>
</dbReference>
<name>A0A285U6K2_9STAP</name>
<evidence type="ECO:0000313" key="2">
    <source>
        <dbReference type="Proteomes" id="UP000219412"/>
    </source>
</evidence>
<organism evidence="1 2">
    <name type="scientific">Salinicoccus kekensis</name>
    <dbReference type="NCBI Taxonomy" id="714307"/>
    <lineage>
        <taxon>Bacteria</taxon>
        <taxon>Bacillati</taxon>
        <taxon>Bacillota</taxon>
        <taxon>Bacilli</taxon>
        <taxon>Bacillales</taxon>
        <taxon>Staphylococcaceae</taxon>
        <taxon>Salinicoccus</taxon>
    </lineage>
</organism>